<name>A0A017SW50_9BACT</name>
<reference evidence="1 2" key="1">
    <citation type="submission" date="2013-05" db="EMBL/GenBank/DDBJ databases">
        <title>Genome assembly of Chondromyces apiculatus DSM 436.</title>
        <authorList>
            <person name="Sharma G."/>
            <person name="Khatri I."/>
            <person name="Kaur C."/>
            <person name="Mayilraj S."/>
            <person name="Subramanian S."/>
        </authorList>
    </citation>
    <scope>NUCLEOTIDE SEQUENCE [LARGE SCALE GENOMIC DNA]</scope>
    <source>
        <strain evidence="1 2">DSM 436</strain>
    </source>
</reference>
<keyword evidence="2" id="KW-1185">Reference proteome</keyword>
<sequence>MGIAMPPRVALPLRYPSLVGRSGAELVFSSSSSLNSNARATLVADLRSWPPELMEHALPGCLLGAARSRSGRWLLHGYVGEEAPHTFFLRTYANGSASLPEREEPEPVPPPAWEEAFRPYDDVARGIERAHVNTVDGVAYLGERAVLLPRFAGVGDRCYPYLQHGDDWVEERSVPPYRRPEGDRLAKCTMRTVALADGSDVLLWDGHCLEWDGRRFVSTFEHRVRAPWWSSWTPVPAGRDGFFYVDEGSALREVHRGGAPPREHLKGMSISELGPGPDGTLLVHSGDTVALYDPLDDALVRVPVKALPPRGGICFVAWSDAGFLVVGHQAHARTTLHMVPAEVLAKVKRKRASGAAKQVSVAVAERPASTALAGSFAVSRPRVAAEPGESIVVVADGPTVRAHRNDAPLWRNTGEAEVVALGVGDGRVAVIDAEGRLRALEVRTGAPVLGEAVVSVGAAPRSLAVSASGLWAVLTATAIWIVGVGAPAELPFEAPLAAAFDGVGRRLLVTGEQRRAALVMPAEGTVELLPEPPEEVHAVAWIEGDTWFALGQRAVLRFDAAVRAWDVVHTGMPGDALVRSPDGAHVAMVSSSRAEVFEVAPFRAVSLVTYPASYQQEGMPLRVSGAAFLYGGVLAVGLTGGNGNLLRIGTQIAQALDLFPGMPALRWVFVFGGSILIAQAVPGAWDGDDDSAEGEDDPSRDA</sequence>
<evidence type="ECO:0000313" key="2">
    <source>
        <dbReference type="Proteomes" id="UP000019678"/>
    </source>
</evidence>
<comment type="caution">
    <text evidence="1">The sequence shown here is derived from an EMBL/GenBank/DDBJ whole genome shotgun (WGS) entry which is preliminary data.</text>
</comment>
<dbReference type="Proteomes" id="UP000019678">
    <property type="component" value="Unassembled WGS sequence"/>
</dbReference>
<gene>
    <name evidence="1" type="ORF">CAP_0498</name>
</gene>
<dbReference type="STRING" id="1192034.CAP_0498"/>
<proteinExistence type="predicted"/>
<dbReference type="AlphaFoldDB" id="A0A017SW50"/>
<organism evidence="1 2">
    <name type="scientific">Chondromyces apiculatus DSM 436</name>
    <dbReference type="NCBI Taxonomy" id="1192034"/>
    <lineage>
        <taxon>Bacteria</taxon>
        <taxon>Pseudomonadati</taxon>
        <taxon>Myxococcota</taxon>
        <taxon>Polyangia</taxon>
        <taxon>Polyangiales</taxon>
        <taxon>Polyangiaceae</taxon>
        <taxon>Chondromyces</taxon>
    </lineage>
</organism>
<dbReference type="EMBL" id="ASRX01000107">
    <property type="protein sequence ID" value="EYF00516.1"/>
    <property type="molecule type" value="Genomic_DNA"/>
</dbReference>
<dbReference type="InterPro" id="IPR011047">
    <property type="entry name" value="Quinoprotein_ADH-like_sf"/>
</dbReference>
<protein>
    <submittedName>
        <fullName evidence="1">Uncharacterized protein</fullName>
    </submittedName>
</protein>
<dbReference type="Gene3D" id="2.130.10.10">
    <property type="entry name" value="YVTN repeat-like/Quinoprotein amine dehydrogenase"/>
    <property type="match status" value="1"/>
</dbReference>
<dbReference type="InterPro" id="IPR015943">
    <property type="entry name" value="WD40/YVTN_repeat-like_dom_sf"/>
</dbReference>
<dbReference type="SUPFAM" id="SSF50998">
    <property type="entry name" value="Quinoprotein alcohol dehydrogenase-like"/>
    <property type="match status" value="1"/>
</dbReference>
<accession>A0A017SW50</accession>
<evidence type="ECO:0000313" key="1">
    <source>
        <dbReference type="EMBL" id="EYF00516.1"/>
    </source>
</evidence>